<dbReference type="Proteomes" id="UP000541352">
    <property type="component" value="Unassembled WGS sequence"/>
</dbReference>
<reference evidence="2 3" key="1">
    <citation type="submission" date="2020-08" db="EMBL/GenBank/DDBJ databases">
        <title>Genomic Encyclopedia of Type Strains, Phase IV (KMG-IV): sequencing the most valuable type-strain genomes for metagenomic binning, comparative biology and taxonomic classification.</title>
        <authorList>
            <person name="Goeker M."/>
        </authorList>
    </citation>
    <scope>NUCLEOTIDE SEQUENCE [LARGE SCALE GENOMIC DNA]</scope>
    <source>
        <strain evidence="2 3">DSM 17976</strain>
    </source>
</reference>
<dbReference type="CDD" id="cd04301">
    <property type="entry name" value="NAT_SF"/>
    <property type="match status" value="1"/>
</dbReference>
<keyword evidence="3" id="KW-1185">Reference proteome</keyword>
<feature type="domain" description="N-acetyltransferase" evidence="1">
    <location>
        <begin position="9"/>
        <end position="152"/>
    </location>
</feature>
<dbReference type="PROSITE" id="PS51186">
    <property type="entry name" value="GNAT"/>
    <property type="match status" value="1"/>
</dbReference>
<organism evidence="2 3">
    <name type="scientific">Runella defluvii</name>
    <dbReference type="NCBI Taxonomy" id="370973"/>
    <lineage>
        <taxon>Bacteria</taxon>
        <taxon>Pseudomonadati</taxon>
        <taxon>Bacteroidota</taxon>
        <taxon>Cytophagia</taxon>
        <taxon>Cytophagales</taxon>
        <taxon>Spirosomataceae</taxon>
        <taxon>Runella</taxon>
    </lineage>
</organism>
<proteinExistence type="predicted"/>
<dbReference type="InterPro" id="IPR016181">
    <property type="entry name" value="Acyl_CoA_acyltransferase"/>
</dbReference>
<dbReference type="GO" id="GO:0016747">
    <property type="term" value="F:acyltransferase activity, transferring groups other than amino-acyl groups"/>
    <property type="evidence" value="ECO:0007669"/>
    <property type="project" value="InterPro"/>
</dbReference>
<evidence type="ECO:0000259" key="1">
    <source>
        <dbReference type="PROSITE" id="PS51186"/>
    </source>
</evidence>
<gene>
    <name evidence="2" type="ORF">FHS57_004588</name>
</gene>
<accession>A0A7W6ESF2</accession>
<dbReference type="SUPFAM" id="SSF55729">
    <property type="entry name" value="Acyl-CoA N-acyltransferases (Nat)"/>
    <property type="match status" value="1"/>
</dbReference>
<dbReference type="Gene3D" id="3.40.630.30">
    <property type="match status" value="1"/>
</dbReference>
<protein>
    <submittedName>
        <fullName evidence="2">ElaA protein</fullName>
    </submittedName>
</protein>
<comment type="caution">
    <text evidence="2">The sequence shown here is derived from an EMBL/GenBank/DDBJ whole genome shotgun (WGS) entry which is preliminary data.</text>
</comment>
<dbReference type="AlphaFoldDB" id="A0A7W6ESF2"/>
<name>A0A7W6ESF2_9BACT</name>
<evidence type="ECO:0000313" key="3">
    <source>
        <dbReference type="Proteomes" id="UP000541352"/>
    </source>
</evidence>
<sequence>MAAITFQCLPFDQLSLRQLYDLLALRIDVFIVEQNCPFHDADGKDFYAWHCLGYDNDGALVAYTRLFDLNLSFEGFTSIGRVATSNKVRGQGAGRQLMTYSIEQCEKLFGHQPIKIGAQQYLLTFYESFGFKSTGEDYLEDGIPHTIMIREA</sequence>
<dbReference type="EMBL" id="JACIBY010000011">
    <property type="protein sequence ID" value="MBB3840568.1"/>
    <property type="molecule type" value="Genomic_DNA"/>
</dbReference>
<dbReference type="InterPro" id="IPR000182">
    <property type="entry name" value="GNAT_dom"/>
</dbReference>
<dbReference type="RefSeq" id="WP_183977604.1">
    <property type="nucleotide sequence ID" value="NZ_JACIBY010000011.1"/>
</dbReference>
<dbReference type="Pfam" id="PF13673">
    <property type="entry name" value="Acetyltransf_10"/>
    <property type="match status" value="1"/>
</dbReference>
<evidence type="ECO:0000313" key="2">
    <source>
        <dbReference type="EMBL" id="MBB3840568.1"/>
    </source>
</evidence>